<evidence type="ECO:0000256" key="3">
    <source>
        <dbReference type="ARBA" id="ARBA00022475"/>
    </source>
</evidence>
<keyword evidence="3" id="KW-1003">Cell membrane</keyword>
<comment type="caution">
    <text evidence="9">The sequence shown here is derived from an EMBL/GenBank/DDBJ whole genome shotgun (WGS) entry which is preliminary data.</text>
</comment>
<dbReference type="EMBL" id="MFEO01000021">
    <property type="protein sequence ID" value="OGE89410.1"/>
    <property type="molecule type" value="Genomic_DNA"/>
</dbReference>
<dbReference type="GO" id="GO:0003333">
    <property type="term" value="P:amino acid transmembrane transport"/>
    <property type="evidence" value="ECO:0007669"/>
    <property type="project" value="InterPro"/>
</dbReference>
<name>A0A1F5PI72_9BACT</name>
<evidence type="ECO:0000256" key="1">
    <source>
        <dbReference type="ARBA" id="ARBA00004429"/>
    </source>
</evidence>
<keyword evidence="7 8" id="KW-0472">Membrane</keyword>
<feature type="transmembrane region" description="Helical" evidence="8">
    <location>
        <begin position="96"/>
        <end position="115"/>
    </location>
</feature>
<evidence type="ECO:0000256" key="7">
    <source>
        <dbReference type="ARBA" id="ARBA00023136"/>
    </source>
</evidence>
<organism evidence="9 10">
    <name type="scientific">Candidatus Doudnabacteria bacterium RIFCSPHIGHO2_01_FULL_50_11</name>
    <dbReference type="NCBI Taxonomy" id="1817828"/>
    <lineage>
        <taxon>Bacteria</taxon>
        <taxon>Candidatus Doudnaibacteriota</taxon>
    </lineage>
</organism>
<dbReference type="InterPro" id="IPR018227">
    <property type="entry name" value="Amino_acid_transport_2"/>
</dbReference>
<keyword evidence="2" id="KW-0813">Transport</keyword>
<evidence type="ECO:0000313" key="9">
    <source>
        <dbReference type="EMBL" id="OGE89410.1"/>
    </source>
</evidence>
<feature type="transmembrane region" description="Helical" evidence="8">
    <location>
        <begin position="20"/>
        <end position="41"/>
    </location>
</feature>
<gene>
    <name evidence="9" type="ORF">A2722_00215</name>
</gene>
<feature type="transmembrane region" description="Helical" evidence="8">
    <location>
        <begin position="304"/>
        <end position="320"/>
    </location>
</feature>
<evidence type="ECO:0000256" key="2">
    <source>
        <dbReference type="ARBA" id="ARBA00022448"/>
    </source>
</evidence>
<protein>
    <recommendedName>
        <fullName evidence="11">Amino acid transporter transmembrane domain-containing protein</fullName>
    </recommendedName>
</protein>
<feature type="transmembrane region" description="Helical" evidence="8">
    <location>
        <begin position="127"/>
        <end position="147"/>
    </location>
</feature>
<reference evidence="9 10" key="1">
    <citation type="journal article" date="2016" name="Nat. Commun.">
        <title>Thousands of microbial genomes shed light on interconnected biogeochemical processes in an aquifer system.</title>
        <authorList>
            <person name="Anantharaman K."/>
            <person name="Brown C.T."/>
            <person name="Hug L.A."/>
            <person name="Sharon I."/>
            <person name="Castelle C.J."/>
            <person name="Probst A.J."/>
            <person name="Thomas B.C."/>
            <person name="Singh A."/>
            <person name="Wilkins M.J."/>
            <person name="Karaoz U."/>
            <person name="Brodie E.L."/>
            <person name="Williams K.H."/>
            <person name="Hubbard S.S."/>
            <person name="Banfield J.F."/>
        </authorList>
    </citation>
    <scope>NUCLEOTIDE SEQUENCE [LARGE SCALE GENOMIC DNA]</scope>
</reference>
<sequence length="388" mass="42155">MCAGGKNLEKQKTMKAIPFFEAIAVLIGTIVGAGFLGIPYVVAQVGFPIGVLLILGIGMVMLVQYLMIAEMALRTEGRHQLAGYIQLYLGSRWKNFAHAILLAEAYGALLAYVVGSGRVLGALFGTSPWLMSYVFLVCGAIVLYFGLQLIEKVDLLFTLLMGAVVTLICFVSWSQIRFENFLSLRLEGLLPAYGVILFSFGGAAAIPEAREVLFGHEKQFPRAITIAILFPIFIYSIFTAAVLGVTGAATTEVATIGLGAKLGRAMVASGNILALITISTAFMGLSLSLKETFWYDLKLPKREAWLLTILVPLILFSFGLHNFIQILFIVGVLFGGLLGIVLVFASLKAERAGKRKPEFVVPYKRIFGAVLVIVFTAGIFYGLIDFIR</sequence>
<dbReference type="PANTHER" id="PTHR32195">
    <property type="entry name" value="OS07G0662800 PROTEIN"/>
    <property type="match status" value="1"/>
</dbReference>
<evidence type="ECO:0000313" key="10">
    <source>
        <dbReference type="Proteomes" id="UP000178377"/>
    </source>
</evidence>
<dbReference type="Gene3D" id="1.20.1740.10">
    <property type="entry name" value="Amino acid/polyamine transporter I"/>
    <property type="match status" value="1"/>
</dbReference>
<feature type="transmembrane region" description="Helical" evidence="8">
    <location>
        <begin position="262"/>
        <end position="283"/>
    </location>
</feature>
<feature type="transmembrane region" description="Helical" evidence="8">
    <location>
        <begin position="188"/>
        <end position="206"/>
    </location>
</feature>
<keyword evidence="4" id="KW-0997">Cell inner membrane</keyword>
<keyword evidence="5 8" id="KW-0812">Transmembrane</keyword>
<feature type="transmembrane region" description="Helical" evidence="8">
    <location>
        <begin position="154"/>
        <end position="176"/>
    </location>
</feature>
<feature type="transmembrane region" description="Helical" evidence="8">
    <location>
        <begin position="326"/>
        <end position="345"/>
    </location>
</feature>
<evidence type="ECO:0000256" key="8">
    <source>
        <dbReference type="SAM" id="Phobius"/>
    </source>
</evidence>
<comment type="subcellular location">
    <subcellularLocation>
        <location evidence="1">Cell inner membrane</location>
        <topology evidence="1">Multi-pass membrane protein</topology>
    </subcellularLocation>
</comment>
<dbReference type="STRING" id="1817828.A2722_00215"/>
<keyword evidence="6 8" id="KW-1133">Transmembrane helix</keyword>
<dbReference type="GO" id="GO:0005886">
    <property type="term" value="C:plasma membrane"/>
    <property type="evidence" value="ECO:0007669"/>
    <property type="project" value="UniProtKB-SubCell"/>
</dbReference>
<dbReference type="Proteomes" id="UP000178377">
    <property type="component" value="Unassembled WGS sequence"/>
</dbReference>
<feature type="transmembrane region" description="Helical" evidence="8">
    <location>
        <begin position="366"/>
        <end position="384"/>
    </location>
</feature>
<evidence type="ECO:0000256" key="6">
    <source>
        <dbReference type="ARBA" id="ARBA00022989"/>
    </source>
</evidence>
<accession>A0A1F5PI72</accession>
<evidence type="ECO:0000256" key="5">
    <source>
        <dbReference type="ARBA" id="ARBA00022692"/>
    </source>
</evidence>
<evidence type="ECO:0008006" key="11">
    <source>
        <dbReference type="Google" id="ProtNLM"/>
    </source>
</evidence>
<feature type="transmembrane region" description="Helical" evidence="8">
    <location>
        <begin position="226"/>
        <end position="250"/>
    </location>
</feature>
<feature type="transmembrane region" description="Helical" evidence="8">
    <location>
        <begin position="47"/>
        <end position="68"/>
    </location>
</feature>
<evidence type="ECO:0000256" key="4">
    <source>
        <dbReference type="ARBA" id="ARBA00022519"/>
    </source>
</evidence>
<dbReference type="Pfam" id="PF03222">
    <property type="entry name" value="Trp_Tyr_perm"/>
    <property type="match status" value="1"/>
</dbReference>
<dbReference type="AlphaFoldDB" id="A0A1F5PI72"/>
<proteinExistence type="predicted"/>
<dbReference type="PANTHER" id="PTHR32195:SF26">
    <property type="entry name" value="TRYPTOPHAN OR TYROSINE TRANSPORTER PROTEIN"/>
    <property type="match status" value="1"/>
</dbReference>